<proteinExistence type="predicted"/>
<dbReference type="SUPFAM" id="SSF55729">
    <property type="entry name" value="Acyl-CoA N-acyltransferases (Nat)"/>
    <property type="match status" value="1"/>
</dbReference>
<evidence type="ECO:0000313" key="2">
    <source>
        <dbReference type="EMBL" id="KKM83278.1"/>
    </source>
</evidence>
<dbReference type="InterPro" id="IPR016181">
    <property type="entry name" value="Acyl_CoA_acyltransferase"/>
</dbReference>
<sequence length="211" mass="25071">MFHDHLHLRFVKSQCQYHQLKITHILSYLDLYFSKVNLSDLRGIIKVHVDTWKTAYHRIISEDFLQSLSYEEKEANWRQRLEKPTHGAIIYVAEADQNEIIGFALATLEIYNPIVALLEAERYNGELCAIYVLKEFQRKKIGTELVHMVVKYFILNNIYRMITWVLKESPYRRFYEKLGSKYIGGQFLEIGGRKYSEVAYAWENINKILLK</sequence>
<dbReference type="GO" id="GO:0016747">
    <property type="term" value="F:acyltransferase activity, transferring groups other than amino-acyl groups"/>
    <property type="evidence" value="ECO:0007669"/>
    <property type="project" value="InterPro"/>
</dbReference>
<feature type="domain" description="N-acetyltransferase" evidence="1">
    <location>
        <begin position="31"/>
        <end position="202"/>
    </location>
</feature>
<dbReference type="PROSITE" id="PS51186">
    <property type="entry name" value="GNAT"/>
    <property type="match status" value="1"/>
</dbReference>
<dbReference type="InterPro" id="IPR000182">
    <property type="entry name" value="GNAT_dom"/>
</dbReference>
<dbReference type="Pfam" id="PF00583">
    <property type="entry name" value="Acetyltransf_1"/>
    <property type="match status" value="1"/>
</dbReference>
<dbReference type="AlphaFoldDB" id="A0A0F9KMW2"/>
<reference evidence="2" key="1">
    <citation type="journal article" date="2015" name="Nature">
        <title>Complex archaea that bridge the gap between prokaryotes and eukaryotes.</title>
        <authorList>
            <person name="Spang A."/>
            <person name="Saw J.H."/>
            <person name="Jorgensen S.L."/>
            <person name="Zaremba-Niedzwiedzka K."/>
            <person name="Martijn J."/>
            <person name="Lind A.E."/>
            <person name="van Eijk R."/>
            <person name="Schleper C."/>
            <person name="Guy L."/>
            <person name="Ettema T.J."/>
        </authorList>
    </citation>
    <scope>NUCLEOTIDE SEQUENCE</scope>
</reference>
<accession>A0A0F9KMW2</accession>
<comment type="caution">
    <text evidence="2">The sequence shown here is derived from an EMBL/GenBank/DDBJ whole genome shotgun (WGS) entry which is preliminary data.</text>
</comment>
<dbReference type="Gene3D" id="3.40.630.30">
    <property type="match status" value="1"/>
</dbReference>
<name>A0A0F9KMW2_9ZZZZ</name>
<evidence type="ECO:0000259" key="1">
    <source>
        <dbReference type="PROSITE" id="PS51186"/>
    </source>
</evidence>
<organism evidence="2">
    <name type="scientific">marine sediment metagenome</name>
    <dbReference type="NCBI Taxonomy" id="412755"/>
    <lineage>
        <taxon>unclassified sequences</taxon>
        <taxon>metagenomes</taxon>
        <taxon>ecological metagenomes</taxon>
    </lineage>
</organism>
<protein>
    <recommendedName>
        <fullName evidence="1">N-acetyltransferase domain-containing protein</fullName>
    </recommendedName>
</protein>
<gene>
    <name evidence="2" type="ORF">LCGC14_1311010</name>
</gene>
<dbReference type="CDD" id="cd04301">
    <property type="entry name" value="NAT_SF"/>
    <property type="match status" value="1"/>
</dbReference>
<dbReference type="EMBL" id="LAZR01007738">
    <property type="protein sequence ID" value="KKM83278.1"/>
    <property type="molecule type" value="Genomic_DNA"/>
</dbReference>